<dbReference type="RefSeq" id="WP_007846101.1">
    <property type="nucleotide sequence ID" value="NZ_AKJY01000088.1"/>
</dbReference>
<dbReference type="EMBL" id="AKJY01000088">
    <property type="protein sequence ID" value="EJL68706.1"/>
    <property type="molecule type" value="Genomic_DNA"/>
</dbReference>
<sequence length="135" mass="14977">MITRRNRSKPAPADPPVPEEAAEEATAEEIVPEVLDETVLPFIISHEDEIINYIKEKATKETMKSLAPLLAKLEEAVKQQQAAQPAVTAANSGVMNYADQLKSMQEISREKIKAKELKVAERINKLQARIAGMNK</sequence>
<feature type="region of interest" description="Disordered" evidence="1">
    <location>
        <begin position="1"/>
        <end position="27"/>
    </location>
</feature>
<evidence type="ECO:0000313" key="3">
    <source>
        <dbReference type="Proteomes" id="UP000007509"/>
    </source>
</evidence>
<comment type="caution">
    <text evidence="2">The sequence shown here is derived from an EMBL/GenBank/DDBJ whole genome shotgun (WGS) entry which is preliminary data.</text>
</comment>
<dbReference type="OrthoDB" id="1260815at2"/>
<reference evidence="2 3" key="1">
    <citation type="journal article" date="2012" name="J. Bacteriol.">
        <title>Twenty-one genome sequences from Pseudomonas species and 19 genome sequences from diverse bacteria isolated from the rhizosphere and endosphere of Populus deltoides.</title>
        <authorList>
            <person name="Brown S.D."/>
            <person name="Utturkar S.M."/>
            <person name="Klingeman D.M."/>
            <person name="Johnson C.M."/>
            <person name="Martin S.L."/>
            <person name="Land M.L."/>
            <person name="Lu T.Y."/>
            <person name="Schadt C.W."/>
            <person name="Doktycz M.J."/>
            <person name="Pelletier D.A."/>
        </authorList>
    </citation>
    <scope>NUCLEOTIDE SEQUENCE [LARGE SCALE GENOMIC DNA]</scope>
    <source>
        <strain evidence="2 3">CF314</strain>
    </source>
</reference>
<proteinExistence type="predicted"/>
<evidence type="ECO:0000313" key="2">
    <source>
        <dbReference type="EMBL" id="EJL68706.1"/>
    </source>
</evidence>
<dbReference type="PATRIC" id="fig|1144316.3.peg.3550"/>
<protein>
    <submittedName>
        <fullName evidence="2">Uncharacterized protein</fullName>
    </submittedName>
</protein>
<name>J3CCI5_9FLAO</name>
<evidence type="ECO:0000256" key="1">
    <source>
        <dbReference type="SAM" id="MobiDB-lite"/>
    </source>
</evidence>
<keyword evidence="3" id="KW-1185">Reference proteome</keyword>
<organism evidence="2 3">
    <name type="scientific">Chryseobacterium populi</name>
    <dbReference type="NCBI Taxonomy" id="1144316"/>
    <lineage>
        <taxon>Bacteria</taxon>
        <taxon>Pseudomonadati</taxon>
        <taxon>Bacteroidota</taxon>
        <taxon>Flavobacteriia</taxon>
        <taxon>Flavobacteriales</taxon>
        <taxon>Weeksellaceae</taxon>
        <taxon>Chryseobacterium group</taxon>
        <taxon>Chryseobacterium</taxon>
    </lineage>
</organism>
<accession>J3CCI5</accession>
<dbReference type="Proteomes" id="UP000007509">
    <property type="component" value="Unassembled WGS sequence"/>
</dbReference>
<dbReference type="AlphaFoldDB" id="J3CCI5"/>
<gene>
    <name evidence="2" type="ORF">PMI13_03532</name>
</gene>